<feature type="domain" description="4'-phosphopantetheinyl transferase" evidence="3">
    <location>
        <begin position="123"/>
        <end position="229"/>
    </location>
</feature>
<dbReference type="EMBL" id="RAVZ01000085">
    <property type="protein sequence ID" value="RKG88225.1"/>
    <property type="molecule type" value="Genomic_DNA"/>
</dbReference>
<sequence length="260" mass="29805">MTASSPFKPLELRPDEVHVWLVEPERIDDPRLLAAYLPLLDVQEREKQRRFHFERHQRQYLVSHALVRLTLSRYAPVAPEAWRFVPNEYGRPAIVGPEGQWLRFNLSHTDGMALIAVGRDVDLGADIEDAQRPGETVEIADHYFARTEVQALRSLPKERQRARFFEYWTLKEAYIKARGAGLSLPLDQFAFDLVPGQMPAIAFDPRMGDVPDVWQFVQHQPSERHQAAVAFRRPRGGALTVRWQHTVPLAGDSPPSFVTV</sequence>
<dbReference type="PANTHER" id="PTHR12215:SF10">
    <property type="entry name" value="L-AMINOADIPATE-SEMIALDEHYDE DEHYDROGENASE-PHOSPHOPANTETHEINYL TRANSFERASE"/>
    <property type="match status" value="1"/>
</dbReference>
<gene>
    <name evidence="5" type="ORF">D7V88_14680</name>
</gene>
<feature type="domain" description="4'-phosphopantetheinyl transferase N-terminal" evidence="4">
    <location>
        <begin position="36"/>
        <end position="116"/>
    </location>
</feature>
<dbReference type="GO" id="GO:0000287">
    <property type="term" value="F:magnesium ion binding"/>
    <property type="evidence" value="ECO:0007669"/>
    <property type="project" value="InterPro"/>
</dbReference>
<evidence type="ECO:0000256" key="2">
    <source>
        <dbReference type="ARBA" id="ARBA00022679"/>
    </source>
</evidence>
<evidence type="ECO:0000313" key="5">
    <source>
        <dbReference type="EMBL" id="RKG88225.1"/>
    </source>
</evidence>
<dbReference type="Gene3D" id="3.90.470.20">
    <property type="entry name" value="4'-phosphopantetheinyl transferase domain"/>
    <property type="match status" value="2"/>
</dbReference>
<dbReference type="SUPFAM" id="SSF56214">
    <property type="entry name" value="4'-phosphopantetheinyl transferase"/>
    <property type="match status" value="2"/>
</dbReference>
<dbReference type="PANTHER" id="PTHR12215">
    <property type="entry name" value="PHOSPHOPANTETHEINE TRANSFERASE"/>
    <property type="match status" value="1"/>
</dbReference>
<dbReference type="GO" id="GO:0005829">
    <property type="term" value="C:cytosol"/>
    <property type="evidence" value="ECO:0007669"/>
    <property type="project" value="TreeGrafter"/>
</dbReference>
<dbReference type="GO" id="GO:0019878">
    <property type="term" value="P:lysine biosynthetic process via aminoadipic acid"/>
    <property type="evidence" value="ECO:0007669"/>
    <property type="project" value="TreeGrafter"/>
</dbReference>
<comment type="similarity">
    <text evidence="1">Belongs to the P-Pant transferase superfamily. Gsp/Sfp/HetI/AcpT family.</text>
</comment>
<dbReference type="Proteomes" id="UP000268094">
    <property type="component" value="Unassembled WGS sequence"/>
</dbReference>
<dbReference type="GO" id="GO:0008897">
    <property type="term" value="F:holo-[acyl-carrier-protein] synthase activity"/>
    <property type="evidence" value="ECO:0007669"/>
    <property type="project" value="InterPro"/>
</dbReference>
<reference evidence="6" key="1">
    <citation type="submission" date="2018-09" db="EMBL/GenBank/DDBJ databases">
        <authorList>
            <person name="Livingstone P.G."/>
            <person name="Whitworth D.E."/>
        </authorList>
    </citation>
    <scope>NUCLEOTIDE SEQUENCE [LARGE SCALE GENOMIC DNA]</scope>
    <source>
        <strain evidence="6">CA054A</strain>
    </source>
</reference>
<organism evidence="5 6">
    <name type="scientific">Corallococcus terminator</name>
    <dbReference type="NCBI Taxonomy" id="2316733"/>
    <lineage>
        <taxon>Bacteria</taxon>
        <taxon>Pseudomonadati</taxon>
        <taxon>Myxococcota</taxon>
        <taxon>Myxococcia</taxon>
        <taxon>Myxococcales</taxon>
        <taxon>Cystobacterineae</taxon>
        <taxon>Myxococcaceae</taxon>
        <taxon>Corallococcus</taxon>
    </lineage>
</organism>
<dbReference type="Pfam" id="PF22624">
    <property type="entry name" value="AASDHPPT_N"/>
    <property type="match status" value="1"/>
</dbReference>
<dbReference type="InterPro" id="IPR008278">
    <property type="entry name" value="4-PPantetheinyl_Trfase_dom"/>
</dbReference>
<keyword evidence="2 5" id="KW-0808">Transferase</keyword>
<evidence type="ECO:0000313" key="6">
    <source>
        <dbReference type="Proteomes" id="UP000268094"/>
    </source>
</evidence>
<dbReference type="InterPro" id="IPR050559">
    <property type="entry name" value="P-Pant_transferase_sf"/>
</dbReference>
<proteinExistence type="inferred from homology"/>
<evidence type="ECO:0000259" key="3">
    <source>
        <dbReference type="Pfam" id="PF01648"/>
    </source>
</evidence>
<dbReference type="InterPro" id="IPR055066">
    <property type="entry name" value="AASDHPPT_N"/>
</dbReference>
<name>A0A3A8IYD0_9BACT</name>
<dbReference type="RefSeq" id="WP_120541267.1">
    <property type="nucleotide sequence ID" value="NZ_RAVZ01000085.1"/>
</dbReference>
<dbReference type="AlphaFoldDB" id="A0A3A8IYD0"/>
<dbReference type="OrthoDB" id="9808281at2"/>
<keyword evidence="6" id="KW-1185">Reference proteome</keyword>
<accession>A0A3A8IYD0</accession>
<evidence type="ECO:0000259" key="4">
    <source>
        <dbReference type="Pfam" id="PF22624"/>
    </source>
</evidence>
<dbReference type="InterPro" id="IPR037143">
    <property type="entry name" value="4-PPantetheinyl_Trfase_dom_sf"/>
</dbReference>
<evidence type="ECO:0000256" key="1">
    <source>
        <dbReference type="ARBA" id="ARBA00010990"/>
    </source>
</evidence>
<dbReference type="Pfam" id="PF01648">
    <property type="entry name" value="ACPS"/>
    <property type="match status" value="1"/>
</dbReference>
<protein>
    <submittedName>
        <fullName evidence="5">4'-phosphopantetheinyl transferase superfamily protein</fullName>
    </submittedName>
</protein>
<comment type="caution">
    <text evidence="5">The sequence shown here is derived from an EMBL/GenBank/DDBJ whole genome shotgun (WGS) entry which is preliminary data.</text>
</comment>